<dbReference type="Proteomes" id="UP000801428">
    <property type="component" value="Unassembled WGS sequence"/>
</dbReference>
<dbReference type="PROSITE" id="PS50097">
    <property type="entry name" value="BTB"/>
    <property type="match status" value="1"/>
</dbReference>
<proteinExistence type="predicted"/>
<evidence type="ECO:0000259" key="1">
    <source>
        <dbReference type="PROSITE" id="PS50097"/>
    </source>
</evidence>
<protein>
    <recommendedName>
        <fullName evidence="1">BTB domain-containing protein</fullName>
    </recommendedName>
</protein>
<gene>
    <name evidence="2" type="ORF">E8E13_011083</name>
</gene>
<dbReference type="AlphaFoldDB" id="A0A9P4WE81"/>
<reference evidence="2" key="1">
    <citation type="submission" date="2019-04" db="EMBL/GenBank/DDBJ databases">
        <title>Sequencing of skin fungus with MAO and IRED activity.</title>
        <authorList>
            <person name="Marsaioli A.J."/>
            <person name="Bonatto J.M.C."/>
            <person name="Reis Junior O."/>
        </authorList>
    </citation>
    <scope>NUCLEOTIDE SEQUENCE</scope>
    <source>
        <strain evidence="2">30M1</strain>
    </source>
</reference>
<dbReference type="CDD" id="cd18186">
    <property type="entry name" value="BTB_POZ_ZBTB_KLHL-like"/>
    <property type="match status" value="1"/>
</dbReference>
<evidence type="ECO:0000313" key="2">
    <source>
        <dbReference type="EMBL" id="KAF3009939.1"/>
    </source>
</evidence>
<dbReference type="Pfam" id="PF00651">
    <property type="entry name" value="BTB"/>
    <property type="match status" value="1"/>
</dbReference>
<dbReference type="Gene3D" id="3.30.710.10">
    <property type="entry name" value="Potassium Channel Kv1.1, Chain A"/>
    <property type="match status" value="1"/>
</dbReference>
<organism evidence="2 3">
    <name type="scientific">Curvularia kusanoi</name>
    <name type="common">Cochliobolus kusanoi</name>
    <dbReference type="NCBI Taxonomy" id="90978"/>
    <lineage>
        <taxon>Eukaryota</taxon>
        <taxon>Fungi</taxon>
        <taxon>Dikarya</taxon>
        <taxon>Ascomycota</taxon>
        <taxon>Pezizomycotina</taxon>
        <taxon>Dothideomycetes</taxon>
        <taxon>Pleosporomycetidae</taxon>
        <taxon>Pleosporales</taxon>
        <taxon>Pleosporineae</taxon>
        <taxon>Pleosporaceae</taxon>
        <taxon>Curvularia</taxon>
    </lineage>
</organism>
<dbReference type="PANTHER" id="PTHR24413">
    <property type="entry name" value="SPECKLE-TYPE POZ PROTEIN"/>
    <property type="match status" value="1"/>
</dbReference>
<comment type="caution">
    <text evidence="2">The sequence shown here is derived from an EMBL/GenBank/DDBJ whole genome shotgun (WGS) entry which is preliminary data.</text>
</comment>
<dbReference type="InterPro" id="IPR000210">
    <property type="entry name" value="BTB/POZ_dom"/>
</dbReference>
<dbReference type="EMBL" id="SWKU01000002">
    <property type="protein sequence ID" value="KAF3009939.1"/>
    <property type="molecule type" value="Genomic_DNA"/>
</dbReference>
<evidence type="ECO:0000313" key="3">
    <source>
        <dbReference type="Proteomes" id="UP000801428"/>
    </source>
</evidence>
<name>A0A9P4WE81_CURKU</name>
<dbReference type="InterPro" id="IPR011333">
    <property type="entry name" value="SKP1/BTB/POZ_sf"/>
</dbReference>
<feature type="domain" description="BTB" evidence="1">
    <location>
        <begin position="19"/>
        <end position="102"/>
    </location>
</feature>
<dbReference type="SUPFAM" id="SSF54695">
    <property type="entry name" value="POZ domain"/>
    <property type="match status" value="1"/>
</dbReference>
<sequence length="231" mass="25983">MGEPSGELKGHLFNNPLFSDVKIKQVCDGKVREYYAHKAILCAKNQYFLKLFTGDFKVGSTSPRGKAFWEIQLSYAKESSESVVEICDDDPDLFELLLKYMYGVDYRKAINDLSGGDEQKHLFSAIALSRLVDKYDILSIQEDIAQDLANVIDPESVDNDLLRKLLITHYQNVVVPGGPVGKKLTSLVSERGRTKFVALSKFVDLVRLYPIFGADIALAVERIADEWGPWN</sequence>
<accession>A0A9P4WE81</accession>
<keyword evidence="3" id="KW-1185">Reference proteome</keyword>
<dbReference type="SMART" id="SM00225">
    <property type="entry name" value="BTB"/>
    <property type="match status" value="1"/>
</dbReference>
<dbReference type="OrthoDB" id="6359816at2759"/>